<protein>
    <submittedName>
        <fullName evidence="2">Uncharacterized protein</fullName>
    </submittedName>
</protein>
<accession>A0A922MJC5</accession>
<evidence type="ECO:0000313" key="3">
    <source>
        <dbReference type="Proteomes" id="UP000814243"/>
    </source>
</evidence>
<feature type="compositionally biased region" description="Polar residues" evidence="1">
    <location>
        <begin position="87"/>
        <end position="104"/>
    </location>
</feature>
<evidence type="ECO:0000313" key="2">
    <source>
        <dbReference type="EMBL" id="KAH9638350.1"/>
    </source>
</evidence>
<comment type="caution">
    <text evidence="2">The sequence shown here is derived from an EMBL/GenBank/DDBJ whole genome shotgun (WGS) entry which is preliminary data.</text>
</comment>
<evidence type="ECO:0000256" key="1">
    <source>
        <dbReference type="SAM" id="MobiDB-lite"/>
    </source>
</evidence>
<name>A0A922MJC5_SPOEX</name>
<organism evidence="2 3">
    <name type="scientific">Spodoptera exigua</name>
    <name type="common">Beet armyworm</name>
    <name type="synonym">Noctua fulgens</name>
    <dbReference type="NCBI Taxonomy" id="7107"/>
    <lineage>
        <taxon>Eukaryota</taxon>
        <taxon>Metazoa</taxon>
        <taxon>Ecdysozoa</taxon>
        <taxon>Arthropoda</taxon>
        <taxon>Hexapoda</taxon>
        <taxon>Insecta</taxon>
        <taxon>Pterygota</taxon>
        <taxon>Neoptera</taxon>
        <taxon>Endopterygota</taxon>
        <taxon>Lepidoptera</taxon>
        <taxon>Glossata</taxon>
        <taxon>Ditrysia</taxon>
        <taxon>Noctuoidea</taxon>
        <taxon>Noctuidae</taxon>
        <taxon>Amphipyrinae</taxon>
        <taxon>Spodoptera</taxon>
    </lineage>
</organism>
<dbReference type="Proteomes" id="UP000814243">
    <property type="component" value="Unassembled WGS sequence"/>
</dbReference>
<dbReference type="AlphaFoldDB" id="A0A922MJC5"/>
<feature type="region of interest" description="Disordered" evidence="1">
    <location>
        <begin position="85"/>
        <end position="110"/>
    </location>
</feature>
<gene>
    <name evidence="2" type="ORF">HF086_006530</name>
</gene>
<proteinExistence type="predicted"/>
<reference evidence="2" key="1">
    <citation type="journal article" date="2021" name="G3 (Bethesda)">
        <title>Genome and transcriptome analysis of the beet armyworm Spodoptera exigua reveals targets for pest control. .</title>
        <authorList>
            <person name="Simon S."/>
            <person name="Breeschoten T."/>
            <person name="Jansen H.J."/>
            <person name="Dirks R.P."/>
            <person name="Schranz M.E."/>
            <person name="Ros V.I.D."/>
        </authorList>
    </citation>
    <scope>NUCLEOTIDE SEQUENCE</scope>
    <source>
        <strain evidence="2">TB_SE_WUR_2020</strain>
    </source>
</reference>
<dbReference type="EMBL" id="JACEFF010000402">
    <property type="protein sequence ID" value="KAH9638350.1"/>
    <property type="molecule type" value="Genomic_DNA"/>
</dbReference>
<sequence>MQSLSELIALRLKENNKSLIEELQITIQTEIKKAIADIRQDFELKISDLTTQNNVRKLEIETTNTKLENLRIEIEALKKEIKEIPIHQSQSSQTPEINHKNSIVRSHRVL</sequence>